<sequence>MINNQDNSSNPGGLADFNVVSELQFIEYTLEWSKQISGIEMPWKVFADKDSSIEQMLAQVYFNDATIQSLLSCVGVKHIHARFAIVHDYYPYKIKLPTFTIILYATDQLGQRCSAYHIGRPQYHDTITVVSSKSLPEIGNFISGRLAKEWISEWKTVCNASPKSPELLSKLFLTNYGYLVGYNYVVSDFMYSLFPPGTQKECYDVVILPVIHKHVADHLNAQPTLKRTFGLVLAGVPLNAKGITGDEEVNSFYDLSLPTPPSNSTY</sequence>
<dbReference type="OrthoDB" id="647860at2"/>
<dbReference type="EMBL" id="FNCH01000019">
    <property type="protein sequence ID" value="SDH20992.1"/>
    <property type="molecule type" value="Genomic_DNA"/>
</dbReference>
<keyword evidence="2" id="KW-1185">Reference proteome</keyword>
<reference evidence="2" key="1">
    <citation type="submission" date="2016-10" db="EMBL/GenBank/DDBJ databases">
        <authorList>
            <person name="Varghese N."/>
            <person name="Submissions S."/>
        </authorList>
    </citation>
    <scope>NUCLEOTIDE SEQUENCE [LARGE SCALE GENOMIC DNA]</scope>
    <source>
        <strain evidence="2">DSM 17933</strain>
    </source>
</reference>
<name>A0A1G8AJ10_9SPHI</name>
<organism evidence="1 2">
    <name type="scientific">Pedobacter terrae</name>
    <dbReference type="NCBI Taxonomy" id="405671"/>
    <lineage>
        <taxon>Bacteria</taxon>
        <taxon>Pseudomonadati</taxon>
        <taxon>Bacteroidota</taxon>
        <taxon>Sphingobacteriia</taxon>
        <taxon>Sphingobacteriales</taxon>
        <taxon>Sphingobacteriaceae</taxon>
        <taxon>Pedobacter</taxon>
    </lineage>
</organism>
<dbReference type="Proteomes" id="UP000199643">
    <property type="component" value="Unassembled WGS sequence"/>
</dbReference>
<dbReference type="AlphaFoldDB" id="A0A1G8AJ10"/>
<accession>A0A1G8AJ10</accession>
<proteinExistence type="predicted"/>
<protein>
    <submittedName>
        <fullName evidence="1">Uncharacterized protein</fullName>
    </submittedName>
</protein>
<dbReference type="RefSeq" id="WP_090502890.1">
    <property type="nucleotide sequence ID" value="NZ_FNCH01000019.1"/>
</dbReference>
<evidence type="ECO:0000313" key="1">
    <source>
        <dbReference type="EMBL" id="SDH20992.1"/>
    </source>
</evidence>
<dbReference type="STRING" id="405671.SAMN05421827_11932"/>
<evidence type="ECO:0000313" key="2">
    <source>
        <dbReference type="Proteomes" id="UP000199643"/>
    </source>
</evidence>
<gene>
    <name evidence="1" type="ORF">SAMN05421827_11932</name>
</gene>